<feature type="repeat" description="ANK" evidence="3">
    <location>
        <begin position="773"/>
        <end position="805"/>
    </location>
</feature>
<dbReference type="Pfam" id="PF00023">
    <property type="entry name" value="Ank"/>
    <property type="match status" value="1"/>
</dbReference>
<dbReference type="InterPro" id="IPR056884">
    <property type="entry name" value="NPHP3-like_N"/>
</dbReference>
<organism evidence="5 6">
    <name type="scientific">Ophiobolus disseminans</name>
    <dbReference type="NCBI Taxonomy" id="1469910"/>
    <lineage>
        <taxon>Eukaryota</taxon>
        <taxon>Fungi</taxon>
        <taxon>Dikarya</taxon>
        <taxon>Ascomycota</taxon>
        <taxon>Pezizomycotina</taxon>
        <taxon>Dothideomycetes</taxon>
        <taxon>Pleosporomycetidae</taxon>
        <taxon>Pleosporales</taxon>
        <taxon>Pleosporineae</taxon>
        <taxon>Phaeosphaeriaceae</taxon>
        <taxon>Ophiobolus</taxon>
    </lineage>
</organism>
<feature type="repeat" description="ANK" evidence="3">
    <location>
        <begin position="938"/>
        <end position="970"/>
    </location>
</feature>
<evidence type="ECO:0000313" key="6">
    <source>
        <dbReference type="Proteomes" id="UP000799424"/>
    </source>
</evidence>
<keyword evidence="2 3" id="KW-0040">ANK repeat</keyword>
<feature type="repeat" description="ANK" evidence="3">
    <location>
        <begin position="836"/>
        <end position="868"/>
    </location>
</feature>
<dbReference type="EMBL" id="MU006227">
    <property type="protein sequence ID" value="KAF2825614.1"/>
    <property type="molecule type" value="Genomic_DNA"/>
</dbReference>
<dbReference type="InterPro" id="IPR031348">
    <property type="entry name" value="PigL_N"/>
</dbReference>
<reference evidence="5" key="1">
    <citation type="journal article" date="2020" name="Stud. Mycol.">
        <title>101 Dothideomycetes genomes: a test case for predicting lifestyles and emergence of pathogens.</title>
        <authorList>
            <person name="Haridas S."/>
            <person name="Albert R."/>
            <person name="Binder M."/>
            <person name="Bloem J."/>
            <person name="Labutti K."/>
            <person name="Salamov A."/>
            <person name="Andreopoulos B."/>
            <person name="Baker S."/>
            <person name="Barry K."/>
            <person name="Bills G."/>
            <person name="Bluhm B."/>
            <person name="Cannon C."/>
            <person name="Castanera R."/>
            <person name="Culley D."/>
            <person name="Daum C."/>
            <person name="Ezra D."/>
            <person name="Gonzalez J."/>
            <person name="Henrissat B."/>
            <person name="Kuo A."/>
            <person name="Liang C."/>
            <person name="Lipzen A."/>
            <person name="Lutzoni F."/>
            <person name="Magnuson J."/>
            <person name="Mondo S."/>
            <person name="Nolan M."/>
            <person name="Ohm R."/>
            <person name="Pangilinan J."/>
            <person name="Park H.-J."/>
            <person name="Ramirez L."/>
            <person name="Alfaro M."/>
            <person name="Sun H."/>
            <person name="Tritt A."/>
            <person name="Yoshinaga Y."/>
            <person name="Zwiers L.-H."/>
            <person name="Turgeon B."/>
            <person name="Goodwin S."/>
            <person name="Spatafora J."/>
            <person name="Crous P."/>
            <person name="Grigoriev I."/>
        </authorList>
    </citation>
    <scope>NUCLEOTIDE SEQUENCE</scope>
    <source>
        <strain evidence="5">CBS 113818</strain>
    </source>
</reference>
<dbReference type="OrthoDB" id="3798999at2759"/>
<name>A0A6A6ZYM3_9PLEO</name>
<evidence type="ECO:0000313" key="5">
    <source>
        <dbReference type="EMBL" id="KAF2825614.1"/>
    </source>
</evidence>
<dbReference type="PROSITE" id="PS50837">
    <property type="entry name" value="NACHT"/>
    <property type="match status" value="1"/>
</dbReference>
<feature type="repeat" description="ANK" evidence="3">
    <location>
        <begin position="868"/>
        <end position="900"/>
    </location>
</feature>
<keyword evidence="6" id="KW-1185">Reference proteome</keyword>
<dbReference type="SUPFAM" id="SSF52540">
    <property type="entry name" value="P-loop containing nucleoside triphosphate hydrolases"/>
    <property type="match status" value="1"/>
</dbReference>
<dbReference type="Gene3D" id="3.40.50.300">
    <property type="entry name" value="P-loop containing nucleotide triphosphate hydrolases"/>
    <property type="match status" value="1"/>
</dbReference>
<dbReference type="Pfam" id="PF12796">
    <property type="entry name" value="Ank_2"/>
    <property type="match status" value="4"/>
</dbReference>
<dbReference type="PROSITE" id="PS50297">
    <property type="entry name" value="ANK_REP_REGION"/>
    <property type="match status" value="3"/>
</dbReference>
<sequence length="1285" mass="144054">MDPFSVTAGIAGLLSLSIQTHQIITNYIKSGRNAPTEAKILVEKLTALTSVLERFKYFLEEQKGTGNFTQSSVLCDTTTNCDENLRNLHTTLAKFISATRSDSTGLRRFVTWPLTSDKHHQTISMIHRYMEVFNMSLSIDGWNLLSKTAKEVQNLRSIQSGKLTSILDSLQNLTDSLYWYRPKVDFIHDTLMENQRLEMLEWISNTVDPSRNFNQALRNRHRGTGEWLLRSAHIREWISSPGLIWLHGIPGSGKTFLCSTVIEAVKAMCNQFPDRRLTYYYFDFQETEKQKTEPFIRSLLRQLVADEPTIPEFITKLFGTCRGRGQSPSLTELHAAFTRLLEGSRKDTYIILDALDEFPEWTTFAKRKEILGILKSLVDAQSPNVHILVTSRDIPEIREAFDLMKHRPVRLQSTDMDLDIASYVRSCLADPMDRRLSGLSDDLKAEIEISVGQSAHGMFLWAVCQLDMLRQCRKSRDIRGTLKRLPSSLDQTYERILSSIDDQYRPDAMAILQWLIASKRPLSLEELAEAAVVQPQDEEFDPESRLSDPSEALRICGGLITCSSNQPSQSTGSNSTIVRFAHYSVQEYLLSGRSEHFSISSHSYKDHVTRSCLQYLFYLKTLPDPRPEQCPLLRYVAQYWPEHVLAMPGPDPASSDEVYSLFGDDFAVHAFKWLRVYDPCLPEQGSRRLTDWPFTRYPGALYYAVQLNLSGLIKRLLVAGCAIDELHALETDFASANDFSHLLHRFLRYNYKRRTSFLQHTGTAISFIKLMIERQSALHLAVQNNNESLVELLLSHGADPNLRATDPILDLSRKVQFDDLAVTSLRFKTSQWREIGSSPGLGLAILNNNTNIVELLLKHGADPDVATEGIPSLIYAIRNKRRDIAALLLNSGADMNVRDLSAKSRWDSTAILAACLESDEDTTQLLINRGIDVNATNMRYTALQAGSRVGNQAIVKALIRAGANIDSVGQALDAGTPLFEAIMMRSSEQGLWEKLSHRRERHKDIIVMLLQHGAKIDASPHPNLPSPLSQVAEQEDHEVVELLLRLGSSTDLQSCTELTRCFCSAASNGYEDTVRLLLDAGVSINAYMNDPESATSKQSYALLAAASSGHRVVVEFLLGKNANVNPPTPRHHHAIAAAAAKGYTDIVQVLIQAGADINAPDCIQRAARYEHWSTVQLLVEAGVDVNAPAANRKSLPSLVYSAVSRDNIEMVRLLIAVGADAARPWYGRTPLRQAQRNSDKSIARLLQKHVTVYTLSTEAYTDIMNRIMAQRRTSKATGGNVAEHT</sequence>
<dbReference type="Gene3D" id="1.25.40.20">
    <property type="entry name" value="Ankyrin repeat-containing domain"/>
    <property type="match status" value="3"/>
</dbReference>
<feature type="domain" description="NACHT" evidence="4">
    <location>
        <begin position="242"/>
        <end position="392"/>
    </location>
</feature>
<dbReference type="SUPFAM" id="SSF48403">
    <property type="entry name" value="Ankyrin repeat"/>
    <property type="match status" value="3"/>
</dbReference>
<dbReference type="Pfam" id="PF24883">
    <property type="entry name" value="NPHP3_N"/>
    <property type="match status" value="1"/>
</dbReference>
<dbReference type="InterPro" id="IPR036770">
    <property type="entry name" value="Ankyrin_rpt-contain_sf"/>
</dbReference>
<dbReference type="PANTHER" id="PTHR24198">
    <property type="entry name" value="ANKYRIN REPEAT AND PROTEIN KINASE DOMAIN-CONTAINING PROTEIN"/>
    <property type="match status" value="1"/>
</dbReference>
<proteinExistence type="predicted"/>
<dbReference type="InterPro" id="IPR027417">
    <property type="entry name" value="P-loop_NTPase"/>
</dbReference>
<dbReference type="Pfam" id="PF17111">
    <property type="entry name" value="PigL_N"/>
    <property type="match status" value="1"/>
</dbReference>
<gene>
    <name evidence="5" type="ORF">CC86DRAFT_467291</name>
</gene>
<evidence type="ECO:0000256" key="2">
    <source>
        <dbReference type="ARBA" id="ARBA00023043"/>
    </source>
</evidence>
<keyword evidence="1" id="KW-0677">Repeat</keyword>
<dbReference type="Proteomes" id="UP000799424">
    <property type="component" value="Unassembled WGS sequence"/>
</dbReference>
<evidence type="ECO:0000259" key="4">
    <source>
        <dbReference type="PROSITE" id="PS50837"/>
    </source>
</evidence>
<dbReference type="Pfam" id="PF22939">
    <property type="entry name" value="WHD_GPIID"/>
    <property type="match status" value="1"/>
</dbReference>
<dbReference type="PROSITE" id="PS50088">
    <property type="entry name" value="ANK_REPEAT"/>
    <property type="match status" value="5"/>
</dbReference>
<evidence type="ECO:0000256" key="3">
    <source>
        <dbReference type="PROSITE-ProRule" id="PRU00023"/>
    </source>
</evidence>
<dbReference type="SMART" id="SM00248">
    <property type="entry name" value="ANK"/>
    <property type="match status" value="13"/>
</dbReference>
<dbReference type="InterPro" id="IPR054471">
    <property type="entry name" value="GPIID_WHD"/>
</dbReference>
<dbReference type="InterPro" id="IPR002110">
    <property type="entry name" value="Ankyrin_rpt"/>
</dbReference>
<feature type="repeat" description="ANK" evidence="3">
    <location>
        <begin position="1130"/>
        <end position="1162"/>
    </location>
</feature>
<evidence type="ECO:0000256" key="1">
    <source>
        <dbReference type="ARBA" id="ARBA00022737"/>
    </source>
</evidence>
<protein>
    <submittedName>
        <fullName evidence="5">Ankyrin</fullName>
    </submittedName>
</protein>
<dbReference type="InterPro" id="IPR007111">
    <property type="entry name" value="NACHT_NTPase"/>
</dbReference>
<dbReference type="PANTHER" id="PTHR24198:SF165">
    <property type="entry name" value="ANKYRIN REPEAT-CONTAINING PROTEIN-RELATED"/>
    <property type="match status" value="1"/>
</dbReference>
<accession>A0A6A6ZYM3</accession>